<dbReference type="GO" id="GO:0046872">
    <property type="term" value="F:metal ion binding"/>
    <property type="evidence" value="ECO:0007669"/>
    <property type="project" value="UniProtKB-KW"/>
</dbReference>
<keyword evidence="6" id="KW-0805">Transcription regulation</keyword>
<evidence type="ECO:0000313" key="9">
    <source>
        <dbReference type="WBParaSite" id="GPUH_0002676101-mRNA-1"/>
    </source>
</evidence>
<evidence type="ECO:0000256" key="2">
    <source>
        <dbReference type="ARBA" id="ARBA00022801"/>
    </source>
</evidence>
<keyword evidence="4 6" id="KW-0904">Protein phosphatase</keyword>
<organism evidence="9">
    <name type="scientific">Gongylonema pulchrum</name>
    <dbReference type="NCBI Taxonomy" id="637853"/>
    <lineage>
        <taxon>Eukaryota</taxon>
        <taxon>Metazoa</taxon>
        <taxon>Ecdysozoa</taxon>
        <taxon>Nematoda</taxon>
        <taxon>Chromadorea</taxon>
        <taxon>Rhabditida</taxon>
        <taxon>Spirurina</taxon>
        <taxon>Spiruromorpha</taxon>
        <taxon>Spiruroidea</taxon>
        <taxon>Gongylonematidae</taxon>
        <taxon>Gongylonema</taxon>
    </lineage>
</organism>
<dbReference type="Proteomes" id="UP000271098">
    <property type="component" value="Unassembled WGS sequence"/>
</dbReference>
<keyword evidence="8" id="KW-1185">Reference proteome</keyword>
<dbReference type="AlphaFoldDB" id="A0A183F0J0"/>
<dbReference type="Gene3D" id="3.40.50.12350">
    <property type="match status" value="1"/>
</dbReference>
<reference evidence="9" key="1">
    <citation type="submission" date="2016-06" db="UniProtKB">
        <authorList>
            <consortium name="WormBaseParasite"/>
        </authorList>
    </citation>
    <scope>IDENTIFICATION</scope>
</reference>
<dbReference type="EMBL" id="UYRT01113456">
    <property type="protein sequence ID" value="VDN49394.1"/>
    <property type="molecule type" value="Genomic_DNA"/>
</dbReference>
<dbReference type="InterPro" id="IPR028472">
    <property type="entry name" value="EYA"/>
</dbReference>
<keyword evidence="6" id="KW-0479">Metal-binding</keyword>
<comment type="catalytic activity">
    <reaction evidence="5 6">
        <text>O-phospho-L-tyrosyl-[protein] + H2O = L-tyrosyl-[protein] + phosphate</text>
        <dbReference type="Rhea" id="RHEA:10684"/>
        <dbReference type="Rhea" id="RHEA-COMP:10136"/>
        <dbReference type="Rhea" id="RHEA-COMP:20101"/>
        <dbReference type="ChEBI" id="CHEBI:15377"/>
        <dbReference type="ChEBI" id="CHEBI:43474"/>
        <dbReference type="ChEBI" id="CHEBI:46858"/>
        <dbReference type="ChEBI" id="CHEBI:61978"/>
        <dbReference type="EC" id="3.1.3.48"/>
    </reaction>
</comment>
<dbReference type="GO" id="GO:2001240">
    <property type="term" value="P:negative regulation of extrinsic apoptotic signaling pathway in absence of ligand"/>
    <property type="evidence" value="ECO:0007669"/>
    <property type="project" value="TreeGrafter"/>
</dbReference>
<gene>
    <name evidence="7" type="ORF">GPUH_LOCUS26731</name>
</gene>
<name>A0A183F0J0_9BILA</name>
<evidence type="ECO:0000313" key="7">
    <source>
        <dbReference type="EMBL" id="VDN49394.1"/>
    </source>
</evidence>
<comment type="cofactor">
    <cofactor evidence="6">
        <name>Mg(2+)</name>
        <dbReference type="ChEBI" id="CHEBI:18420"/>
    </cofactor>
    <text evidence="6">Binds 1 Mg(2+) ion per subunit.</text>
</comment>
<dbReference type="WBParaSite" id="GPUH_0002676101-mRNA-1">
    <property type="protein sequence ID" value="GPUH_0002676101-mRNA-1"/>
    <property type="gene ID" value="GPUH_0002676101"/>
</dbReference>
<evidence type="ECO:0000313" key="8">
    <source>
        <dbReference type="Proteomes" id="UP000271098"/>
    </source>
</evidence>
<evidence type="ECO:0000256" key="1">
    <source>
        <dbReference type="ARBA" id="ARBA00010501"/>
    </source>
</evidence>
<dbReference type="GO" id="GO:0045739">
    <property type="term" value="P:positive regulation of DNA repair"/>
    <property type="evidence" value="ECO:0007669"/>
    <property type="project" value="TreeGrafter"/>
</dbReference>
<keyword evidence="2 6" id="KW-0378">Hydrolase</keyword>
<evidence type="ECO:0000256" key="4">
    <source>
        <dbReference type="ARBA" id="ARBA00022912"/>
    </source>
</evidence>
<comment type="similarity">
    <text evidence="1 6">Belongs to the HAD-like hydrolase superfamily. EYA family.</text>
</comment>
<dbReference type="GO" id="GO:0030154">
    <property type="term" value="P:cell differentiation"/>
    <property type="evidence" value="ECO:0007669"/>
    <property type="project" value="TreeGrafter"/>
</dbReference>
<protein>
    <recommendedName>
        <fullName evidence="6">Eyes absent homolog</fullName>
        <ecNumber evidence="6">3.1.3.48</ecNumber>
    </recommendedName>
</protein>
<proteinExistence type="inferred from homology"/>
<dbReference type="EC" id="3.1.3.48" evidence="6"/>
<evidence type="ECO:0000256" key="6">
    <source>
        <dbReference type="RuleBase" id="RU362036"/>
    </source>
</evidence>
<keyword evidence="3 6" id="KW-0460">Magnesium</keyword>
<dbReference type="PANTHER" id="PTHR10190:SF16">
    <property type="entry name" value="DEVELOPMENTAL PROTEIN EYES ABSENT"/>
    <property type="match status" value="1"/>
</dbReference>
<dbReference type="PANTHER" id="PTHR10190">
    <property type="entry name" value="EYES ABSENT"/>
    <property type="match status" value="1"/>
</dbReference>
<dbReference type="InterPro" id="IPR038102">
    <property type="entry name" value="EYA_dom_sf"/>
</dbReference>
<dbReference type="OrthoDB" id="167668at2759"/>
<accession>A0A183F0J0</accession>
<sequence length="109" mass="12129">MQFARESKLGISCACAMSFYIKWFLLCIMQKMAQECDYVNIEDASVDEALGDMSSSYTTIGTDTPSTSAACSTSSLLSEARSGVDWMRKLAAKYQHIRGTYNSYRNNCT</sequence>
<reference evidence="7 8" key="2">
    <citation type="submission" date="2018-11" db="EMBL/GenBank/DDBJ databases">
        <authorList>
            <consortium name="Pathogen Informatics"/>
        </authorList>
    </citation>
    <scope>NUCLEOTIDE SEQUENCE [LARGE SCALE GENOMIC DNA]</scope>
</reference>
<keyword evidence="6" id="KW-0804">Transcription</keyword>
<evidence type="ECO:0000256" key="3">
    <source>
        <dbReference type="ARBA" id="ARBA00022842"/>
    </source>
</evidence>
<dbReference type="GO" id="GO:0005634">
    <property type="term" value="C:nucleus"/>
    <property type="evidence" value="ECO:0007669"/>
    <property type="project" value="TreeGrafter"/>
</dbReference>
<dbReference type="GO" id="GO:0004725">
    <property type="term" value="F:protein tyrosine phosphatase activity"/>
    <property type="evidence" value="ECO:0007669"/>
    <property type="project" value="UniProtKB-EC"/>
</dbReference>
<evidence type="ECO:0000256" key="5">
    <source>
        <dbReference type="ARBA" id="ARBA00051722"/>
    </source>
</evidence>